<dbReference type="KEGG" id="fcy:FRACYDRAFT_251611"/>
<keyword evidence="4" id="KW-1185">Reference proteome</keyword>
<feature type="compositionally biased region" description="Basic and acidic residues" evidence="2">
    <location>
        <begin position="101"/>
        <end position="112"/>
    </location>
</feature>
<dbReference type="AlphaFoldDB" id="A0A1E7EMG9"/>
<feature type="region of interest" description="Disordered" evidence="2">
    <location>
        <begin position="16"/>
        <end position="114"/>
    </location>
</feature>
<feature type="compositionally biased region" description="Acidic residues" evidence="2">
    <location>
        <begin position="38"/>
        <end position="53"/>
    </location>
</feature>
<reference evidence="3 4" key="1">
    <citation type="submission" date="2016-09" db="EMBL/GenBank/DDBJ databases">
        <title>Extensive genetic diversity and differential bi-allelic expression allows diatom success in the polar Southern Ocean.</title>
        <authorList>
            <consortium name="DOE Joint Genome Institute"/>
            <person name="Mock T."/>
            <person name="Otillar R.P."/>
            <person name="Strauss J."/>
            <person name="Dupont C."/>
            <person name="Frickenhaus S."/>
            <person name="Maumus F."/>
            <person name="Mcmullan M."/>
            <person name="Sanges R."/>
            <person name="Schmutz J."/>
            <person name="Toseland A."/>
            <person name="Valas R."/>
            <person name="Veluchamy A."/>
            <person name="Ward B.J."/>
            <person name="Allen A."/>
            <person name="Barry K."/>
            <person name="Falciatore A."/>
            <person name="Ferrante M."/>
            <person name="Fortunato A.E."/>
            <person name="Gloeckner G."/>
            <person name="Gruber A."/>
            <person name="Hipkin R."/>
            <person name="Janech M."/>
            <person name="Kroth P."/>
            <person name="Leese F."/>
            <person name="Lindquist E."/>
            <person name="Lyon B.R."/>
            <person name="Martin J."/>
            <person name="Mayer C."/>
            <person name="Parker M."/>
            <person name="Quesneville H."/>
            <person name="Raymond J."/>
            <person name="Uhlig C."/>
            <person name="Valentin K.U."/>
            <person name="Worden A.Z."/>
            <person name="Armbrust E.V."/>
            <person name="Bowler C."/>
            <person name="Green B."/>
            <person name="Moulton V."/>
            <person name="Van Oosterhout C."/>
            <person name="Grigoriev I."/>
        </authorList>
    </citation>
    <scope>NUCLEOTIDE SEQUENCE [LARGE SCALE GENOMIC DNA]</scope>
    <source>
        <strain evidence="3 4">CCMP1102</strain>
    </source>
</reference>
<gene>
    <name evidence="3" type="ORF">FRACYDRAFT_251611</name>
</gene>
<organism evidence="3 4">
    <name type="scientific">Fragilariopsis cylindrus CCMP1102</name>
    <dbReference type="NCBI Taxonomy" id="635003"/>
    <lineage>
        <taxon>Eukaryota</taxon>
        <taxon>Sar</taxon>
        <taxon>Stramenopiles</taxon>
        <taxon>Ochrophyta</taxon>
        <taxon>Bacillariophyta</taxon>
        <taxon>Bacillariophyceae</taxon>
        <taxon>Bacillariophycidae</taxon>
        <taxon>Bacillariales</taxon>
        <taxon>Bacillariaceae</taxon>
        <taxon>Fragilariopsis</taxon>
    </lineage>
</organism>
<dbReference type="EMBL" id="KV784389">
    <property type="protein sequence ID" value="OEU07142.1"/>
    <property type="molecule type" value="Genomic_DNA"/>
</dbReference>
<evidence type="ECO:0000256" key="2">
    <source>
        <dbReference type="SAM" id="MobiDB-lite"/>
    </source>
</evidence>
<feature type="compositionally biased region" description="Basic and acidic residues" evidence="2">
    <location>
        <begin position="283"/>
        <end position="309"/>
    </location>
</feature>
<accession>A0A1E7EMG9</accession>
<sequence>MGLSGMTSFLGGVVGRLTKENNENENDYGDDTSGYVDESMDQTTDDDGNDEDLPGVTGPATRTALGFLKSVTGGGRPPFVMNTAVSDSDDGDDEEDDNNDANDHDDHDRDEGGETTVEYMDAEKEHLLEELEQARAERDALHKTVEMQTEELKKQKTEVVVVAPAATSDGSTEGTADTNTTQRLQIELFEKDSELAALRARLEDNHEEKDDDDGKHQEEMIKLNDALSSRDSELNKLQNRMKKDTDEYQRKLDERLAEKEEMRLALQSQIYALERQQEAASAKVKEQQDIYDQRKHNGDTEDDYDSQRG</sequence>
<protein>
    <submittedName>
        <fullName evidence="3">Uncharacterized protein</fullName>
    </submittedName>
</protein>
<evidence type="ECO:0000313" key="4">
    <source>
        <dbReference type="Proteomes" id="UP000095751"/>
    </source>
</evidence>
<feature type="compositionally biased region" description="Acidic residues" evidence="2">
    <location>
        <begin position="87"/>
        <end position="100"/>
    </location>
</feature>
<keyword evidence="1" id="KW-0175">Coiled coil</keyword>
<name>A0A1E7EMG9_9STRA</name>
<dbReference type="OrthoDB" id="49532at2759"/>
<dbReference type="InParanoid" id="A0A1E7EMG9"/>
<feature type="region of interest" description="Disordered" evidence="2">
    <location>
        <begin position="276"/>
        <end position="309"/>
    </location>
</feature>
<dbReference type="Proteomes" id="UP000095751">
    <property type="component" value="Unassembled WGS sequence"/>
</dbReference>
<evidence type="ECO:0000313" key="3">
    <source>
        <dbReference type="EMBL" id="OEU07142.1"/>
    </source>
</evidence>
<feature type="coiled-coil region" evidence="1">
    <location>
        <begin position="117"/>
        <end position="158"/>
    </location>
</feature>
<evidence type="ECO:0000256" key="1">
    <source>
        <dbReference type="SAM" id="Coils"/>
    </source>
</evidence>
<proteinExistence type="predicted"/>
<feature type="region of interest" description="Disordered" evidence="2">
    <location>
        <begin position="226"/>
        <end position="248"/>
    </location>
</feature>